<gene>
    <name evidence="5" type="ORF">PMAYCL1PPCAC_04140</name>
</gene>
<dbReference type="PANTHER" id="PTHR43270">
    <property type="entry name" value="BETA-ALA-HIS DIPEPTIDASE"/>
    <property type="match status" value="1"/>
</dbReference>
<dbReference type="GO" id="GO:0008233">
    <property type="term" value="F:peptidase activity"/>
    <property type="evidence" value="ECO:0007669"/>
    <property type="project" value="UniProtKB-KW"/>
</dbReference>
<organism evidence="5 6">
    <name type="scientific">Pristionchus mayeri</name>
    <dbReference type="NCBI Taxonomy" id="1317129"/>
    <lineage>
        <taxon>Eukaryota</taxon>
        <taxon>Metazoa</taxon>
        <taxon>Ecdysozoa</taxon>
        <taxon>Nematoda</taxon>
        <taxon>Chromadorea</taxon>
        <taxon>Rhabditida</taxon>
        <taxon>Rhabditina</taxon>
        <taxon>Diplogasteromorpha</taxon>
        <taxon>Diplogasteroidea</taxon>
        <taxon>Neodiplogasteridae</taxon>
        <taxon>Pristionchus</taxon>
    </lineage>
</organism>
<dbReference type="InterPro" id="IPR011650">
    <property type="entry name" value="Peptidase_M20_dimer"/>
</dbReference>
<accession>A0AAN4ZBG9</accession>
<name>A0AAN4ZBG9_9BILA</name>
<dbReference type="AlphaFoldDB" id="A0AAN4ZBG9"/>
<dbReference type="GO" id="GO:0006508">
    <property type="term" value="P:proteolysis"/>
    <property type="evidence" value="ECO:0007669"/>
    <property type="project" value="UniProtKB-KW"/>
</dbReference>
<dbReference type="GO" id="GO:0046872">
    <property type="term" value="F:metal ion binding"/>
    <property type="evidence" value="ECO:0007669"/>
    <property type="project" value="UniProtKB-KW"/>
</dbReference>
<evidence type="ECO:0000313" key="5">
    <source>
        <dbReference type="EMBL" id="GMR33945.1"/>
    </source>
</evidence>
<protein>
    <recommendedName>
        <fullName evidence="4">Peptidase M20 dimerisation domain-containing protein</fullName>
    </recommendedName>
</protein>
<dbReference type="Gene3D" id="3.30.70.360">
    <property type="match status" value="1"/>
</dbReference>
<keyword evidence="6" id="KW-1185">Reference proteome</keyword>
<evidence type="ECO:0000256" key="1">
    <source>
        <dbReference type="ARBA" id="ARBA00022670"/>
    </source>
</evidence>
<dbReference type="InterPro" id="IPR051458">
    <property type="entry name" value="Cyt/Met_Dipeptidase"/>
</dbReference>
<feature type="non-terminal residue" evidence="5">
    <location>
        <position position="1"/>
    </location>
</feature>
<dbReference type="SUPFAM" id="SSF53187">
    <property type="entry name" value="Zn-dependent exopeptidases"/>
    <property type="match status" value="1"/>
</dbReference>
<dbReference type="InterPro" id="IPR002933">
    <property type="entry name" value="Peptidase_M20"/>
</dbReference>
<comment type="caution">
    <text evidence="5">The sequence shown here is derived from an EMBL/GenBank/DDBJ whole genome shotgun (WGS) entry which is preliminary data.</text>
</comment>
<keyword evidence="1" id="KW-0645">Protease</keyword>
<evidence type="ECO:0000256" key="3">
    <source>
        <dbReference type="ARBA" id="ARBA00022801"/>
    </source>
</evidence>
<dbReference type="PANTHER" id="PTHR43270:SF4">
    <property type="entry name" value="CARNOSINE DIPEPTIDASE 2, ISOFORM A"/>
    <property type="match status" value="1"/>
</dbReference>
<evidence type="ECO:0000313" key="6">
    <source>
        <dbReference type="Proteomes" id="UP001328107"/>
    </source>
</evidence>
<proteinExistence type="predicted"/>
<dbReference type="EMBL" id="BTRK01000001">
    <property type="protein sequence ID" value="GMR33945.1"/>
    <property type="molecule type" value="Genomic_DNA"/>
</dbReference>
<keyword evidence="2" id="KW-0479">Metal-binding</keyword>
<dbReference type="Pfam" id="PF01546">
    <property type="entry name" value="Peptidase_M20"/>
    <property type="match status" value="1"/>
</dbReference>
<dbReference type="Pfam" id="PF07687">
    <property type="entry name" value="M20_dimer"/>
    <property type="match status" value="1"/>
</dbReference>
<feature type="domain" description="Peptidase M20 dimerisation" evidence="4">
    <location>
        <begin position="114"/>
        <end position="270"/>
    </location>
</feature>
<dbReference type="Proteomes" id="UP001328107">
    <property type="component" value="Unassembled WGS sequence"/>
</dbReference>
<keyword evidence="3" id="KW-0378">Hydrolase</keyword>
<sequence length="280" mass="31040">AEGKRIPLPPILLGNLGADTSKKTLLVYAHLDVQPAAKEDGWHTEPFVLTEKDGKLYGRGATDDKFCLEGMEESGSEGLDTTLIERKDSFLSDVSFTCISDNYWLGKMKPCLTYGLRGICYYKVEVSGPKQDLHSGVYGGTLHEPMTDLVWMLSQLLSNGGEILIPGLAELVAPLTAEERELYTKMDFDKDEYAKDVNTTKLLKASKEETLMARMRYPALSIHGIEGAFHGSGAKTVIPCKVIGKFSIRLVPNMEPKVIDELVAKHLNALWTKRESPNQF</sequence>
<evidence type="ECO:0000259" key="4">
    <source>
        <dbReference type="Pfam" id="PF07687"/>
    </source>
</evidence>
<feature type="non-terminal residue" evidence="5">
    <location>
        <position position="280"/>
    </location>
</feature>
<evidence type="ECO:0000256" key="2">
    <source>
        <dbReference type="ARBA" id="ARBA00022723"/>
    </source>
</evidence>
<reference evidence="6" key="1">
    <citation type="submission" date="2022-10" db="EMBL/GenBank/DDBJ databases">
        <title>Genome assembly of Pristionchus species.</title>
        <authorList>
            <person name="Yoshida K."/>
            <person name="Sommer R.J."/>
        </authorList>
    </citation>
    <scope>NUCLEOTIDE SEQUENCE [LARGE SCALE GENOMIC DNA]</scope>
    <source>
        <strain evidence="6">RS5460</strain>
    </source>
</reference>
<dbReference type="Gene3D" id="3.40.630.10">
    <property type="entry name" value="Zn peptidases"/>
    <property type="match status" value="2"/>
</dbReference>